<accession>A0AAD5SEQ2</accession>
<dbReference type="Proteomes" id="UP001212841">
    <property type="component" value="Unassembled WGS sequence"/>
</dbReference>
<evidence type="ECO:0000313" key="2">
    <source>
        <dbReference type="EMBL" id="KAJ3051612.1"/>
    </source>
</evidence>
<reference evidence="2" key="1">
    <citation type="submission" date="2020-05" db="EMBL/GenBank/DDBJ databases">
        <title>Phylogenomic resolution of chytrid fungi.</title>
        <authorList>
            <person name="Stajich J.E."/>
            <person name="Amses K."/>
            <person name="Simmons R."/>
            <person name="Seto K."/>
            <person name="Myers J."/>
            <person name="Bonds A."/>
            <person name="Quandt C.A."/>
            <person name="Barry K."/>
            <person name="Liu P."/>
            <person name="Grigoriev I."/>
            <person name="Longcore J.E."/>
            <person name="James T.Y."/>
        </authorList>
    </citation>
    <scope>NUCLEOTIDE SEQUENCE</scope>
    <source>
        <strain evidence="2">JEL0318</strain>
    </source>
</reference>
<dbReference type="EMBL" id="JADGJD010000376">
    <property type="protein sequence ID" value="KAJ3051612.1"/>
    <property type="molecule type" value="Genomic_DNA"/>
</dbReference>
<evidence type="ECO:0000256" key="1">
    <source>
        <dbReference type="SAM" id="MobiDB-lite"/>
    </source>
</evidence>
<comment type="caution">
    <text evidence="2">The sequence shown here is derived from an EMBL/GenBank/DDBJ whole genome shotgun (WGS) entry which is preliminary data.</text>
</comment>
<sequence length="104" mass="11227">MAGSASTPRLQSENIAGLASTPRLQSEIDVKDDESDEDVVWEVDEGEDAAGVALDDSGREEGDDGVGGSQPRGKRKRPVEVDRAVKILKREVGVLERWLERPAA</sequence>
<evidence type="ECO:0000313" key="3">
    <source>
        <dbReference type="Proteomes" id="UP001212841"/>
    </source>
</evidence>
<feature type="compositionally biased region" description="Polar residues" evidence="1">
    <location>
        <begin position="1"/>
        <end position="14"/>
    </location>
</feature>
<gene>
    <name evidence="2" type="ORF">HK097_007361</name>
</gene>
<dbReference type="AlphaFoldDB" id="A0AAD5SEQ2"/>
<protein>
    <submittedName>
        <fullName evidence="2">Uncharacterized protein</fullName>
    </submittedName>
</protein>
<organism evidence="2 3">
    <name type="scientific">Rhizophlyctis rosea</name>
    <dbReference type="NCBI Taxonomy" id="64517"/>
    <lineage>
        <taxon>Eukaryota</taxon>
        <taxon>Fungi</taxon>
        <taxon>Fungi incertae sedis</taxon>
        <taxon>Chytridiomycota</taxon>
        <taxon>Chytridiomycota incertae sedis</taxon>
        <taxon>Chytridiomycetes</taxon>
        <taxon>Rhizophlyctidales</taxon>
        <taxon>Rhizophlyctidaceae</taxon>
        <taxon>Rhizophlyctis</taxon>
    </lineage>
</organism>
<keyword evidence="3" id="KW-1185">Reference proteome</keyword>
<name>A0AAD5SEQ2_9FUNG</name>
<feature type="region of interest" description="Disordered" evidence="1">
    <location>
        <begin position="1"/>
        <end position="79"/>
    </location>
</feature>
<feature type="compositionally biased region" description="Acidic residues" evidence="1">
    <location>
        <begin position="30"/>
        <end position="48"/>
    </location>
</feature>
<proteinExistence type="predicted"/>